<evidence type="ECO:0000256" key="1">
    <source>
        <dbReference type="ARBA" id="ARBA00022679"/>
    </source>
</evidence>
<dbReference type="EMBL" id="ACVB02000009">
    <property type="protein sequence ID" value="EEX74630.1"/>
    <property type="molecule type" value="Genomic_DNA"/>
</dbReference>
<dbReference type="Gene3D" id="3.40.47.10">
    <property type="match status" value="1"/>
</dbReference>
<dbReference type="InterPro" id="IPR014030">
    <property type="entry name" value="Ketoacyl_synth_N"/>
</dbReference>
<dbReference type="SUPFAM" id="SSF53901">
    <property type="entry name" value="Thiolase-like"/>
    <property type="match status" value="1"/>
</dbReference>
<dbReference type="GO" id="GO:0005829">
    <property type="term" value="C:cytosol"/>
    <property type="evidence" value="ECO:0007669"/>
    <property type="project" value="TreeGrafter"/>
</dbReference>
<dbReference type="STRING" id="634994.GCWU000323_01269"/>
<dbReference type="GO" id="GO:0004315">
    <property type="term" value="F:3-oxoacyl-[acyl-carrier-protein] synthase activity"/>
    <property type="evidence" value="ECO:0007669"/>
    <property type="project" value="TreeGrafter"/>
</dbReference>
<dbReference type="HOGENOM" id="CLU_2302397_0_0_0"/>
<gene>
    <name evidence="3" type="ORF">GCWU000323_01269</name>
</gene>
<dbReference type="Pfam" id="PF00109">
    <property type="entry name" value="ketoacyl-synt"/>
    <property type="match status" value="1"/>
</dbReference>
<protein>
    <recommendedName>
        <fullName evidence="2">Beta-ketoacyl synthase-like N-terminal domain-containing protein</fullName>
    </recommendedName>
</protein>
<evidence type="ECO:0000259" key="2">
    <source>
        <dbReference type="Pfam" id="PF00109"/>
    </source>
</evidence>
<proteinExistence type="predicted"/>
<organism evidence="3 4">
    <name type="scientific">Leptotrichia hofstadii F0254</name>
    <dbReference type="NCBI Taxonomy" id="634994"/>
    <lineage>
        <taxon>Bacteria</taxon>
        <taxon>Fusobacteriati</taxon>
        <taxon>Fusobacteriota</taxon>
        <taxon>Fusobacteriia</taxon>
        <taxon>Fusobacteriales</taxon>
        <taxon>Leptotrichiaceae</taxon>
        <taxon>Leptotrichia</taxon>
    </lineage>
</organism>
<sequence>MIPLLKINNIREKLKYYLNKLNIFKIKNKKMRGVLMRRVVITGIGLVTPLGTGKNKAWKNLLAGECGIDKITQFDTSEHSVHIAAEVKDFVPENYIEKKN</sequence>
<accession>C9MXM1</accession>
<dbReference type="GO" id="GO:0006633">
    <property type="term" value="P:fatty acid biosynthetic process"/>
    <property type="evidence" value="ECO:0007669"/>
    <property type="project" value="TreeGrafter"/>
</dbReference>
<keyword evidence="1" id="KW-0808">Transferase</keyword>
<dbReference type="AlphaFoldDB" id="C9MXM1"/>
<dbReference type="InterPro" id="IPR016039">
    <property type="entry name" value="Thiolase-like"/>
</dbReference>
<dbReference type="PANTHER" id="PTHR11712:SF336">
    <property type="entry name" value="3-OXOACYL-[ACYL-CARRIER-PROTEIN] SYNTHASE, MITOCHONDRIAL"/>
    <property type="match status" value="1"/>
</dbReference>
<dbReference type="InterPro" id="IPR000794">
    <property type="entry name" value="Beta-ketoacyl_synthase"/>
</dbReference>
<dbReference type="PANTHER" id="PTHR11712">
    <property type="entry name" value="POLYKETIDE SYNTHASE-RELATED"/>
    <property type="match status" value="1"/>
</dbReference>
<comment type="caution">
    <text evidence="3">The sequence shown here is derived from an EMBL/GenBank/DDBJ whole genome shotgun (WGS) entry which is preliminary data.</text>
</comment>
<name>C9MXM1_9FUSO</name>
<feature type="domain" description="Beta-ketoacyl synthase-like N-terminal" evidence="2">
    <location>
        <begin position="36"/>
        <end position="89"/>
    </location>
</feature>
<dbReference type="eggNOG" id="COG0304">
    <property type="taxonomic scope" value="Bacteria"/>
</dbReference>
<evidence type="ECO:0000313" key="3">
    <source>
        <dbReference type="EMBL" id="EEX74630.1"/>
    </source>
</evidence>
<dbReference type="Proteomes" id="UP000006233">
    <property type="component" value="Unassembled WGS sequence"/>
</dbReference>
<reference evidence="3 4" key="1">
    <citation type="submission" date="2009-09" db="EMBL/GenBank/DDBJ databases">
        <authorList>
            <person name="Weinstock G."/>
            <person name="Sodergren E."/>
            <person name="Clifton S."/>
            <person name="Fulton L."/>
            <person name="Fulton B."/>
            <person name="Courtney L."/>
            <person name="Fronick C."/>
            <person name="Harrison M."/>
            <person name="Strong C."/>
            <person name="Farmer C."/>
            <person name="Delahaunty K."/>
            <person name="Markovic C."/>
            <person name="Hall O."/>
            <person name="Minx P."/>
            <person name="Tomlinson C."/>
            <person name="Mitreva M."/>
            <person name="Nelson J."/>
            <person name="Hou S."/>
            <person name="Wollam A."/>
            <person name="Pepin K.H."/>
            <person name="Johnson M."/>
            <person name="Bhonagiri V."/>
            <person name="Nash W.E."/>
            <person name="Warren W."/>
            <person name="Chinwalla A."/>
            <person name="Mardis E.R."/>
            <person name="Wilson R.K."/>
        </authorList>
    </citation>
    <scope>NUCLEOTIDE SEQUENCE [LARGE SCALE GENOMIC DNA]</scope>
    <source>
        <strain evidence="3 4">F0254</strain>
    </source>
</reference>
<evidence type="ECO:0000313" key="4">
    <source>
        <dbReference type="Proteomes" id="UP000006233"/>
    </source>
</evidence>